<dbReference type="InterPro" id="IPR027417">
    <property type="entry name" value="P-loop_NTPase"/>
</dbReference>
<evidence type="ECO:0000313" key="11">
    <source>
        <dbReference type="EMBL" id="KDA03018.1"/>
    </source>
</evidence>
<keyword evidence="9" id="KW-0460">Magnesium</keyword>
<dbReference type="Gene3D" id="3.40.50.300">
    <property type="entry name" value="P-loop containing nucleotide triphosphate hydrolases"/>
    <property type="match status" value="1"/>
</dbReference>
<dbReference type="GO" id="GO:0002949">
    <property type="term" value="P:tRNA threonylcarbamoyladenosine modification"/>
    <property type="evidence" value="ECO:0007669"/>
    <property type="project" value="InterPro"/>
</dbReference>
<reference evidence="11 12" key="1">
    <citation type="journal article" date="2014" name="Antonie Van Leeuwenhoek">
        <title>Hyphomonas beringensis sp. nov. and Hyphomonas chukchiensis sp. nov., isolated from surface seawater of the Bering Sea and Chukchi Sea.</title>
        <authorList>
            <person name="Li C."/>
            <person name="Lai Q."/>
            <person name="Li G."/>
            <person name="Dong C."/>
            <person name="Wang J."/>
            <person name="Liao Y."/>
            <person name="Shao Z."/>
        </authorList>
    </citation>
    <scope>NUCLEOTIDE SEQUENCE [LARGE SCALE GENOMIC DNA]</scope>
    <source>
        <strain evidence="11 12">SCH89</strain>
    </source>
</reference>
<evidence type="ECO:0000256" key="7">
    <source>
        <dbReference type="ARBA" id="ARBA00022741"/>
    </source>
</evidence>
<dbReference type="Pfam" id="PF02367">
    <property type="entry name" value="TsaE"/>
    <property type="match status" value="1"/>
</dbReference>
<keyword evidence="8" id="KW-0067">ATP-binding</keyword>
<gene>
    <name evidence="11" type="ORF">HOC_07574</name>
</gene>
<keyword evidence="5" id="KW-0819">tRNA processing</keyword>
<dbReference type="Proteomes" id="UP000024942">
    <property type="component" value="Unassembled WGS sequence"/>
</dbReference>
<dbReference type="PATRIC" id="fig|1280953.3.peg.1535"/>
<evidence type="ECO:0000256" key="8">
    <source>
        <dbReference type="ARBA" id="ARBA00022840"/>
    </source>
</evidence>
<dbReference type="GO" id="GO:0046872">
    <property type="term" value="F:metal ion binding"/>
    <property type="evidence" value="ECO:0007669"/>
    <property type="project" value="UniProtKB-KW"/>
</dbReference>
<dbReference type="AlphaFoldDB" id="A0A059G967"/>
<dbReference type="PANTHER" id="PTHR33540:SF2">
    <property type="entry name" value="TRNA THREONYLCARBAMOYLADENOSINE BIOSYNTHESIS PROTEIN TSAE"/>
    <property type="match status" value="1"/>
</dbReference>
<comment type="subcellular location">
    <subcellularLocation>
        <location evidence="1">Cytoplasm</location>
    </subcellularLocation>
</comment>
<dbReference type="SUPFAM" id="SSF52540">
    <property type="entry name" value="P-loop containing nucleoside triphosphate hydrolases"/>
    <property type="match status" value="1"/>
</dbReference>
<evidence type="ECO:0000256" key="3">
    <source>
        <dbReference type="ARBA" id="ARBA00019010"/>
    </source>
</evidence>
<dbReference type="STRING" id="1280953.HOC_07574"/>
<dbReference type="EMBL" id="ARYL01000009">
    <property type="protein sequence ID" value="KDA03018.1"/>
    <property type="molecule type" value="Genomic_DNA"/>
</dbReference>
<evidence type="ECO:0000256" key="9">
    <source>
        <dbReference type="ARBA" id="ARBA00022842"/>
    </source>
</evidence>
<evidence type="ECO:0000256" key="1">
    <source>
        <dbReference type="ARBA" id="ARBA00004496"/>
    </source>
</evidence>
<evidence type="ECO:0000256" key="5">
    <source>
        <dbReference type="ARBA" id="ARBA00022694"/>
    </source>
</evidence>
<sequence>MRSMQLTFDLADDAATRTLGAHLATLLRVGDVVALHGDLGAGKTTLTRGLVQSLCGTDEEVPSPTYTLVQSYEGPEFPIWHFDLYRMNTPDEVMELGWDETQDGVALIEWPERAGRYLPTVRLDLTLEMVGEQRRARLEPVGEDWQKRLDGFRF</sequence>
<keyword evidence="6" id="KW-0479">Metal-binding</keyword>
<evidence type="ECO:0000256" key="2">
    <source>
        <dbReference type="ARBA" id="ARBA00007599"/>
    </source>
</evidence>
<comment type="similarity">
    <text evidence="2">Belongs to the TsaE family.</text>
</comment>
<dbReference type="eggNOG" id="COG0802">
    <property type="taxonomic scope" value="Bacteria"/>
</dbReference>
<keyword evidence="12" id="KW-1185">Reference proteome</keyword>
<keyword evidence="7" id="KW-0547">Nucleotide-binding</keyword>
<dbReference type="InterPro" id="IPR003442">
    <property type="entry name" value="T6A_TsaE"/>
</dbReference>
<dbReference type="NCBIfam" id="TIGR00150">
    <property type="entry name" value="T6A_YjeE"/>
    <property type="match status" value="1"/>
</dbReference>
<organism evidence="11 12">
    <name type="scientific">Hyphomonas oceanitis SCH89</name>
    <dbReference type="NCBI Taxonomy" id="1280953"/>
    <lineage>
        <taxon>Bacteria</taxon>
        <taxon>Pseudomonadati</taxon>
        <taxon>Pseudomonadota</taxon>
        <taxon>Alphaproteobacteria</taxon>
        <taxon>Hyphomonadales</taxon>
        <taxon>Hyphomonadaceae</taxon>
        <taxon>Hyphomonas</taxon>
    </lineage>
</organism>
<evidence type="ECO:0000313" key="12">
    <source>
        <dbReference type="Proteomes" id="UP000024942"/>
    </source>
</evidence>
<name>A0A059G967_9PROT</name>
<evidence type="ECO:0000256" key="4">
    <source>
        <dbReference type="ARBA" id="ARBA00022490"/>
    </source>
</evidence>
<dbReference type="GO" id="GO:0005737">
    <property type="term" value="C:cytoplasm"/>
    <property type="evidence" value="ECO:0007669"/>
    <property type="project" value="UniProtKB-SubCell"/>
</dbReference>
<comment type="caution">
    <text evidence="11">The sequence shown here is derived from an EMBL/GenBank/DDBJ whole genome shotgun (WGS) entry which is preliminary data.</text>
</comment>
<keyword evidence="4" id="KW-0963">Cytoplasm</keyword>
<evidence type="ECO:0000256" key="6">
    <source>
        <dbReference type="ARBA" id="ARBA00022723"/>
    </source>
</evidence>
<proteinExistence type="inferred from homology"/>
<protein>
    <recommendedName>
        <fullName evidence="3">tRNA threonylcarbamoyladenosine biosynthesis protein TsaE</fullName>
    </recommendedName>
    <alternativeName>
        <fullName evidence="10">t(6)A37 threonylcarbamoyladenosine biosynthesis protein TsaE</fullName>
    </alternativeName>
</protein>
<evidence type="ECO:0000256" key="10">
    <source>
        <dbReference type="ARBA" id="ARBA00032441"/>
    </source>
</evidence>
<dbReference type="GO" id="GO:0005524">
    <property type="term" value="F:ATP binding"/>
    <property type="evidence" value="ECO:0007669"/>
    <property type="project" value="UniProtKB-KW"/>
</dbReference>
<accession>A0A059G967</accession>
<dbReference type="PANTHER" id="PTHR33540">
    <property type="entry name" value="TRNA THREONYLCARBAMOYLADENOSINE BIOSYNTHESIS PROTEIN TSAE"/>
    <property type="match status" value="1"/>
</dbReference>